<comment type="cofactor">
    <cofactor evidence="6">
        <name>Co(2+)</name>
        <dbReference type="ChEBI" id="CHEBI:48828"/>
    </cofactor>
    <cofactor evidence="6">
        <name>Zn(2+)</name>
        <dbReference type="ChEBI" id="CHEBI:29105"/>
    </cofactor>
    <cofactor evidence="6">
        <name>Mn(2+)</name>
        <dbReference type="ChEBI" id="CHEBI:29035"/>
    </cofactor>
    <cofactor evidence="6">
        <name>Fe(2+)</name>
        <dbReference type="ChEBI" id="CHEBI:29033"/>
    </cofactor>
    <text evidence="6">Binds 2 divalent metal cations per subunit. Has a high-affinity and a low affinity metal-binding site. The true nature of the physiological cofactor is under debate. The enzyme is active with cobalt, zinc, manganese or divalent iron ions. Most likely, methionine aminopeptidases function as mononuclear Fe(2+)-metalloproteases under physiological conditions, and the catalytically relevant metal-binding site has been assigned to the histidine-containing high-affinity site.</text>
</comment>
<evidence type="ECO:0000256" key="7">
    <source>
        <dbReference type="RuleBase" id="RU003653"/>
    </source>
</evidence>
<dbReference type="GO" id="GO:0006508">
    <property type="term" value="P:proteolysis"/>
    <property type="evidence" value="ECO:0007669"/>
    <property type="project" value="UniProtKB-KW"/>
</dbReference>
<gene>
    <name evidence="6 9" type="primary">map</name>
    <name evidence="9" type="ORF">MYF_02405</name>
</gene>
<dbReference type="OrthoDB" id="9802055at2"/>
<keyword evidence="3 6" id="KW-0645">Protease</keyword>
<feature type="binding site" evidence="6">
    <location>
        <position position="231"/>
    </location>
    <ligand>
        <name>a divalent metal cation</name>
        <dbReference type="ChEBI" id="CHEBI:60240"/>
        <label>2</label>
        <note>catalytic</note>
    </ligand>
</feature>
<dbReference type="EC" id="3.4.11.18" evidence="6 7"/>
<dbReference type="PROSITE" id="PS00680">
    <property type="entry name" value="MAP_1"/>
    <property type="match status" value="1"/>
</dbReference>
<dbReference type="InterPro" id="IPR036005">
    <property type="entry name" value="Creatinase/aminopeptidase-like"/>
</dbReference>
<feature type="binding site" evidence="6">
    <location>
        <position position="105"/>
    </location>
    <ligand>
        <name>a divalent metal cation</name>
        <dbReference type="ChEBI" id="CHEBI:60240"/>
        <label>2</label>
        <note>catalytic</note>
    </ligand>
</feature>
<dbReference type="RefSeq" id="WP_002557818.1">
    <property type="nucleotide sequence ID" value="NZ_CP007585.1"/>
</dbReference>
<feature type="binding site" evidence="6">
    <location>
        <position position="77"/>
    </location>
    <ligand>
        <name>substrate</name>
    </ligand>
</feature>
<dbReference type="GO" id="GO:0046872">
    <property type="term" value="F:metal ion binding"/>
    <property type="evidence" value="ECO:0007669"/>
    <property type="project" value="UniProtKB-UniRule"/>
</dbReference>
<accession>A0A0A8E7L8</accession>
<dbReference type="SUPFAM" id="SSF55920">
    <property type="entry name" value="Creatinase/aminopeptidase"/>
    <property type="match status" value="1"/>
</dbReference>
<organism evidence="9 10">
    <name type="scientific">Mesomycoplasma flocculare ATCC 27399</name>
    <dbReference type="NCBI Taxonomy" id="743971"/>
    <lineage>
        <taxon>Bacteria</taxon>
        <taxon>Bacillati</taxon>
        <taxon>Mycoplasmatota</taxon>
        <taxon>Mycoplasmoidales</taxon>
        <taxon>Metamycoplasmataceae</taxon>
        <taxon>Mesomycoplasma</taxon>
    </lineage>
</organism>
<dbReference type="PANTHER" id="PTHR43330">
    <property type="entry name" value="METHIONINE AMINOPEPTIDASE"/>
    <property type="match status" value="1"/>
</dbReference>
<feature type="binding site" evidence="6">
    <location>
        <position position="200"/>
    </location>
    <ligand>
        <name>a divalent metal cation</name>
        <dbReference type="ChEBI" id="CHEBI:60240"/>
        <label>2</label>
        <note>catalytic</note>
    </ligand>
</feature>
<feature type="binding site" evidence="6">
    <location>
        <position position="105"/>
    </location>
    <ligand>
        <name>a divalent metal cation</name>
        <dbReference type="ChEBI" id="CHEBI:60240"/>
        <label>1</label>
    </ligand>
</feature>
<dbReference type="GO" id="GO:0005829">
    <property type="term" value="C:cytosol"/>
    <property type="evidence" value="ECO:0007669"/>
    <property type="project" value="TreeGrafter"/>
</dbReference>
<feature type="binding site" evidence="6">
    <location>
        <position position="94"/>
    </location>
    <ligand>
        <name>a divalent metal cation</name>
        <dbReference type="ChEBI" id="CHEBI:60240"/>
        <label>1</label>
    </ligand>
</feature>
<comment type="similarity">
    <text evidence="6">Belongs to the peptidase M24A family. Methionine aminopeptidase type 1 subfamily.</text>
</comment>
<evidence type="ECO:0000256" key="4">
    <source>
        <dbReference type="ARBA" id="ARBA00022723"/>
    </source>
</evidence>
<dbReference type="STRING" id="743971.MYF_02405"/>
<proteinExistence type="inferred from homology"/>
<dbReference type="PANTHER" id="PTHR43330:SF27">
    <property type="entry name" value="METHIONINE AMINOPEPTIDASE"/>
    <property type="match status" value="1"/>
</dbReference>
<keyword evidence="5 6" id="KW-0378">Hydrolase</keyword>
<dbReference type="PRINTS" id="PR00599">
    <property type="entry name" value="MAPEPTIDASE"/>
</dbReference>
<dbReference type="InterPro" id="IPR002467">
    <property type="entry name" value="Pept_M24A_MAP1"/>
</dbReference>
<feature type="binding site" evidence="6">
    <location>
        <position position="231"/>
    </location>
    <ligand>
        <name>a divalent metal cation</name>
        <dbReference type="ChEBI" id="CHEBI:60240"/>
        <label>1</label>
    </ligand>
</feature>
<evidence type="ECO:0000256" key="5">
    <source>
        <dbReference type="ARBA" id="ARBA00022801"/>
    </source>
</evidence>
<dbReference type="Pfam" id="PF00557">
    <property type="entry name" value="Peptidase_M24"/>
    <property type="match status" value="1"/>
</dbReference>
<sequence>MAIIKSEFEISEMKIAGKILAEVKARVYDFVRPGISLKEVDRIAFQEIKKKNAKPAFLNYHGFPATICTSVNEVLIHGIPSDYILQHNDLVSIDLGLSYNGFFVDSAFSKSLGENSENQKLINCAKQAFFAGFNAIKPGATTGDIGFAIANVIKSYGFFTPLEFSGHGIGKQLHENPNIYNFGKPKKGIRLKNNMVICIEPMILQTSAKVEILKDGWTVKAKDGKKTSHYEETVLIHNGKGIILTEMDQN</sequence>
<dbReference type="GO" id="GO:0004239">
    <property type="term" value="F:initiator methionyl aminopeptidase activity"/>
    <property type="evidence" value="ECO:0007669"/>
    <property type="project" value="UniProtKB-UniRule"/>
</dbReference>
<comment type="function">
    <text evidence="1 6">Removes the N-terminal methionine from nascent proteins. The N-terminal methionine is often cleaved when the second residue in the primary sequence is small and uncharged (Met-Ala-, Cys, Gly, Pro, Ser, Thr, or Val). Requires deformylation of the N(alpha)-formylated initiator methionine before it can be hydrolyzed.</text>
</comment>
<evidence type="ECO:0000256" key="1">
    <source>
        <dbReference type="ARBA" id="ARBA00002521"/>
    </source>
</evidence>
<dbReference type="GO" id="GO:0070006">
    <property type="term" value="F:metalloaminopeptidase activity"/>
    <property type="evidence" value="ECO:0007669"/>
    <property type="project" value="UniProtKB-UniRule"/>
</dbReference>
<name>A0A0A8E7L8_MESFC</name>
<evidence type="ECO:0000256" key="2">
    <source>
        <dbReference type="ARBA" id="ARBA00022438"/>
    </source>
</evidence>
<reference evidence="9 10" key="1">
    <citation type="journal article" date="2015" name="Genome Announc.">
        <title>Complete Genome Sequence of Mycoplasma flocculare Strain Ms42T (ATCC 27399T).</title>
        <authorList>
            <person name="Calcutt M.J."/>
            <person name="Foecking M.F."/>
            <person name="Heidari M.B."/>
            <person name="McIntosh M.A."/>
        </authorList>
    </citation>
    <scope>NUCLEOTIDE SEQUENCE [LARGE SCALE GENOMIC DNA]</scope>
    <source>
        <strain evidence="10">ATCC 27399</strain>
    </source>
</reference>
<dbReference type="AlphaFoldDB" id="A0A0A8E7L8"/>
<evidence type="ECO:0000313" key="10">
    <source>
        <dbReference type="Proteomes" id="UP000031129"/>
    </source>
</evidence>
<keyword evidence="10" id="KW-1185">Reference proteome</keyword>
<keyword evidence="2 6" id="KW-0031">Aminopeptidase</keyword>
<dbReference type="InterPro" id="IPR000994">
    <property type="entry name" value="Pept_M24"/>
</dbReference>
<dbReference type="EMBL" id="CP007585">
    <property type="protein sequence ID" value="AJC49979.1"/>
    <property type="molecule type" value="Genomic_DNA"/>
</dbReference>
<evidence type="ECO:0000256" key="6">
    <source>
        <dbReference type="HAMAP-Rule" id="MF_01974"/>
    </source>
</evidence>
<evidence type="ECO:0000256" key="3">
    <source>
        <dbReference type="ARBA" id="ARBA00022670"/>
    </source>
</evidence>
<dbReference type="CDD" id="cd01086">
    <property type="entry name" value="MetAP1"/>
    <property type="match status" value="1"/>
</dbReference>
<feature type="binding site" evidence="6">
    <location>
        <position position="167"/>
    </location>
    <ligand>
        <name>a divalent metal cation</name>
        <dbReference type="ChEBI" id="CHEBI:60240"/>
        <label>2</label>
        <note>catalytic</note>
    </ligand>
</feature>
<evidence type="ECO:0000313" key="9">
    <source>
        <dbReference type="EMBL" id="AJC49979.1"/>
    </source>
</evidence>
<dbReference type="KEGG" id="mfq:MYF_02405"/>
<dbReference type="HAMAP" id="MF_01974">
    <property type="entry name" value="MetAP_1"/>
    <property type="match status" value="1"/>
</dbReference>
<keyword evidence="4 6" id="KW-0479">Metal-binding</keyword>
<dbReference type="Proteomes" id="UP000031129">
    <property type="component" value="Chromosome"/>
</dbReference>
<feature type="domain" description="Peptidase M24" evidence="8">
    <location>
        <begin position="12"/>
        <end position="237"/>
    </location>
</feature>
<comment type="catalytic activity">
    <reaction evidence="6 7">
        <text>Release of N-terminal amino acids, preferentially methionine, from peptides and arylamides.</text>
        <dbReference type="EC" id="3.4.11.18"/>
    </reaction>
</comment>
<feature type="binding site" evidence="6">
    <location>
        <position position="174"/>
    </location>
    <ligand>
        <name>substrate</name>
    </ligand>
</feature>
<dbReference type="HOGENOM" id="CLU_015857_0_1_14"/>
<protein>
    <recommendedName>
        <fullName evidence="6 7">Methionine aminopeptidase</fullName>
        <shortName evidence="6">MAP</shortName>
        <shortName evidence="6">MetAP</shortName>
        <ecNumber evidence="6 7">3.4.11.18</ecNumber>
    </recommendedName>
    <alternativeName>
        <fullName evidence="6">Peptidase M</fullName>
    </alternativeName>
</protein>
<dbReference type="InterPro" id="IPR001714">
    <property type="entry name" value="Pept_M24_MAP"/>
</dbReference>
<comment type="subunit">
    <text evidence="6">Monomer.</text>
</comment>
<evidence type="ECO:0000259" key="8">
    <source>
        <dbReference type="Pfam" id="PF00557"/>
    </source>
</evidence>
<dbReference type="Gene3D" id="3.90.230.10">
    <property type="entry name" value="Creatinase/methionine aminopeptidase superfamily"/>
    <property type="match status" value="1"/>
</dbReference>
<dbReference type="NCBIfam" id="TIGR00500">
    <property type="entry name" value="met_pdase_I"/>
    <property type="match status" value="1"/>
</dbReference>